<feature type="non-terminal residue" evidence="1">
    <location>
        <position position="1"/>
    </location>
</feature>
<accession>A0A0C3HGK0</accession>
<reference evidence="2" key="2">
    <citation type="submission" date="2015-01" db="EMBL/GenBank/DDBJ databases">
        <title>Evolutionary Origins and Diversification of the Mycorrhizal Mutualists.</title>
        <authorList>
            <consortium name="DOE Joint Genome Institute"/>
            <consortium name="Mycorrhizal Genomics Consortium"/>
            <person name="Kohler A."/>
            <person name="Kuo A."/>
            <person name="Nagy L.G."/>
            <person name="Floudas D."/>
            <person name="Copeland A."/>
            <person name="Barry K.W."/>
            <person name="Cichocki N."/>
            <person name="Veneault-Fourrey C."/>
            <person name="LaButti K."/>
            <person name="Lindquist E.A."/>
            <person name="Lipzen A."/>
            <person name="Lundell T."/>
            <person name="Morin E."/>
            <person name="Murat C."/>
            <person name="Riley R."/>
            <person name="Ohm R."/>
            <person name="Sun H."/>
            <person name="Tunlid A."/>
            <person name="Henrissat B."/>
            <person name="Grigoriev I.V."/>
            <person name="Hibbett D.S."/>
            <person name="Martin F."/>
        </authorList>
    </citation>
    <scope>NUCLEOTIDE SEQUENCE [LARGE SCALE GENOMIC DNA]</scope>
    <source>
        <strain evidence="2">Zn</strain>
    </source>
</reference>
<keyword evidence="2" id="KW-1185">Reference proteome</keyword>
<dbReference type="EMBL" id="KN832870">
    <property type="protein sequence ID" value="KIN07326.1"/>
    <property type="molecule type" value="Genomic_DNA"/>
</dbReference>
<protein>
    <submittedName>
        <fullName evidence="1">Uncharacterized protein</fullName>
    </submittedName>
</protein>
<feature type="non-terminal residue" evidence="1">
    <location>
        <position position="105"/>
    </location>
</feature>
<name>A0A0C3HGK0_OIDMZ</name>
<sequence length="105" mass="11009">SNMVNIPSIASLAGGFLSQVPLGSWSPSPNAPAAPPSSSQANYFSSAPSCPIDGPMSCHNTTVAPDSCCFIYPGGQLLQTQFWDTSPAVGPEDSWTLHGLWYVHV</sequence>
<dbReference type="HOGENOM" id="CLU_143612_0_0_1"/>
<dbReference type="InterPro" id="IPR036430">
    <property type="entry name" value="RNase_T2-like_sf"/>
</dbReference>
<dbReference type="GO" id="GO:0003723">
    <property type="term" value="F:RNA binding"/>
    <property type="evidence" value="ECO:0007669"/>
    <property type="project" value="InterPro"/>
</dbReference>
<dbReference type="OrthoDB" id="435754at2759"/>
<dbReference type="InParanoid" id="A0A0C3HGK0"/>
<gene>
    <name evidence="1" type="ORF">OIDMADRAFT_89366</name>
</gene>
<evidence type="ECO:0000313" key="2">
    <source>
        <dbReference type="Proteomes" id="UP000054321"/>
    </source>
</evidence>
<reference evidence="1 2" key="1">
    <citation type="submission" date="2014-04" db="EMBL/GenBank/DDBJ databases">
        <authorList>
            <consortium name="DOE Joint Genome Institute"/>
            <person name="Kuo A."/>
            <person name="Martino E."/>
            <person name="Perotto S."/>
            <person name="Kohler A."/>
            <person name="Nagy L.G."/>
            <person name="Floudas D."/>
            <person name="Copeland A."/>
            <person name="Barry K.W."/>
            <person name="Cichocki N."/>
            <person name="Veneault-Fourrey C."/>
            <person name="LaButti K."/>
            <person name="Lindquist E.A."/>
            <person name="Lipzen A."/>
            <person name="Lundell T."/>
            <person name="Morin E."/>
            <person name="Murat C."/>
            <person name="Sun H."/>
            <person name="Tunlid A."/>
            <person name="Henrissat B."/>
            <person name="Grigoriev I.V."/>
            <person name="Hibbett D.S."/>
            <person name="Martin F."/>
            <person name="Nordberg H.P."/>
            <person name="Cantor M.N."/>
            <person name="Hua S.X."/>
        </authorList>
    </citation>
    <scope>NUCLEOTIDE SEQUENCE [LARGE SCALE GENOMIC DNA]</scope>
    <source>
        <strain evidence="1 2">Zn</strain>
    </source>
</reference>
<organism evidence="1 2">
    <name type="scientific">Oidiodendron maius (strain Zn)</name>
    <dbReference type="NCBI Taxonomy" id="913774"/>
    <lineage>
        <taxon>Eukaryota</taxon>
        <taxon>Fungi</taxon>
        <taxon>Dikarya</taxon>
        <taxon>Ascomycota</taxon>
        <taxon>Pezizomycotina</taxon>
        <taxon>Leotiomycetes</taxon>
        <taxon>Leotiomycetes incertae sedis</taxon>
        <taxon>Myxotrichaceae</taxon>
        <taxon>Oidiodendron</taxon>
    </lineage>
</organism>
<dbReference type="Proteomes" id="UP000054321">
    <property type="component" value="Unassembled WGS sequence"/>
</dbReference>
<dbReference type="AlphaFoldDB" id="A0A0C3HGK0"/>
<dbReference type="SUPFAM" id="SSF55895">
    <property type="entry name" value="Ribonuclease Rh-like"/>
    <property type="match status" value="1"/>
</dbReference>
<evidence type="ECO:0000313" key="1">
    <source>
        <dbReference type="EMBL" id="KIN07326.1"/>
    </source>
</evidence>
<proteinExistence type="predicted"/>
<dbReference type="GO" id="GO:0033897">
    <property type="term" value="F:ribonuclease T2 activity"/>
    <property type="evidence" value="ECO:0007669"/>
    <property type="project" value="InterPro"/>
</dbReference>
<dbReference type="Gene3D" id="3.90.730.10">
    <property type="entry name" value="Ribonuclease T2-like"/>
    <property type="match status" value="1"/>
</dbReference>